<proteinExistence type="inferred from homology"/>
<dbReference type="EMBL" id="FYEH01000009">
    <property type="protein sequence ID" value="SNB72430.1"/>
    <property type="molecule type" value="Genomic_DNA"/>
</dbReference>
<evidence type="ECO:0000259" key="4">
    <source>
        <dbReference type="SMART" id="SM00559"/>
    </source>
</evidence>
<dbReference type="GO" id="GO:0006310">
    <property type="term" value="P:DNA recombination"/>
    <property type="evidence" value="ECO:0007669"/>
    <property type="project" value="UniProtKB-KW"/>
</dbReference>
<evidence type="ECO:0000256" key="1">
    <source>
        <dbReference type="ARBA" id="ARBA00023125"/>
    </source>
</evidence>
<dbReference type="OrthoDB" id="9780854at2"/>
<evidence type="ECO:0000256" key="2">
    <source>
        <dbReference type="HAMAP-Rule" id="MF_01875"/>
    </source>
</evidence>
<dbReference type="SUPFAM" id="SSF100939">
    <property type="entry name" value="SPOC domain-like"/>
    <property type="match status" value="1"/>
</dbReference>
<dbReference type="InterPro" id="IPR006164">
    <property type="entry name" value="DNA_bd_Ku70/Ku80"/>
</dbReference>
<keyword evidence="6" id="KW-1185">Reference proteome</keyword>
<evidence type="ECO:0000313" key="6">
    <source>
        <dbReference type="Proteomes" id="UP000197065"/>
    </source>
</evidence>
<evidence type="ECO:0000256" key="3">
    <source>
        <dbReference type="SAM" id="MobiDB-lite"/>
    </source>
</evidence>
<comment type="similarity">
    <text evidence="2">Belongs to the prokaryotic Ku family.</text>
</comment>
<dbReference type="Proteomes" id="UP000197065">
    <property type="component" value="Unassembled WGS sequence"/>
</dbReference>
<dbReference type="Gene3D" id="2.40.290.10">
    <property type="match status" value="1"/>
</dbReference>
<organism evidence="5 6">
    <name type="scientific">Arboricoccus pini</name>
    <dbReference type="NCBI Taxonomy" id="1963835"/>
    <lineage>
        <taxon>Bacteria</taxon>
        <taxon>Pseudomonadati</taxon>
        <taxon>Pseudomonadota</taxon>
        <taxon>Alphaproteobacteria</taxon>
        <taxon>Geminicoccales</taxon>
        <taxon>Geminicoccaceae</taxon>
        <taxon>Arboricoccus</taxon>
    </lineage>
</organism>
<dbReference type="NCBIfam" id="TIGR02772">
    <property type="entry name" value="Ku_bact"/>
    <property type="match status" value="1"/>
</dbReference>
<dbReference type="PIRSF" id="PIRSF006493">
    <property type="entry name" value="Prok_Ku"/>
    <property type="match status" value="1"/>
</dbReference>
<comment type="function">
    <text evidence="2">With LigD forms a non-homologous end joining (NHEJ) DNA repair enzyme, which repairs dsDNA breaks with reduced fidelity. Binds linear dsDNA with 5'- and 3'- overhangs but not closed circular dsDNA nor ssDNA. Recruits and stimulates the ligase activity of LigD.</text>
</comment>
<dbReference type="PANTHER" id="PTHR41251">
    <property type="entry name" value="NON-HOMOLOGOUS END JOINING PROTEIN KU"/>
    <property type="match status" value="1"/>
</dbReference>
<keyword evidence="1 2" id="KW-0238">DNA-binding</keyword>
<dbReference type="GO" id="GO:0003690">
    <property type="term" value="F:double-stranded DNA binding"/>
    <property type="evidence" value="ECO:0007669"/>
    <property type="project" value="UniProtKB-UniRule"/>
</dbReference>
<dbReference type="GO" id="GO:0006303">
    <property type="term" value="P:double-strand break repair via nonhomologous end joining"/>
    <property type="evidence" value="ECO:0007669"/>
    <property type="project" value="UniProtKB-UniRule"/>
</dbReference>
<dbReference type="RefSeq" id="WP_088562035.1">
    <property type="nucleotide sequence ID" value="NZ_FYEH01000009.1"/>
</dbReference>
<dbReference type="Pfam" id="PF02735">
    <property type="entry name" value="Ku"/>
    <property type="match status" value="1"/>
</dbReference>
<feature type="domain" description="Ku" evidence="4">
    <location>
        <begin position="55"/>
        <end position="184"/>
    </location>
</feature>
<comment type="subunit">
    <text evidence="2">Homodimer. Interacts with LigD.</text>
</comment>
<keyword evidence="2" id="KW-0234">DNA repair</keyword>
<sequence length="270" mass="30305">MAQRAFWKGYLKLSLVTCPVAMMPVTTESQKVRFHTLNRATGNRVESRYQDVESGKPVREGDEVKGYEVADGQYIVLEDDEIEAVALESTRTIDIESFVPASSIERTWYDRAHYLFPDDSVAAEAFAVIRAAMTATRTVGIARLVLYRREHAVLLAPRDPGIVLWTLHYGDERRDPAAVFDGIAKTKTDPKALKLVERLIQKQSQPWQPDMLKDPVQEELLKLIAAKRKRKSRKPVSSSRETPAEEGNGGNVVSIMEALHRSIEGADKKG</sequence>
<dbReference type="AlphaFoldDB" id="A0A212RJC4"/>
<reference evidence="5 6" key="1">
    <citation type="submission" date="2017-06" db="EMBL/GenBank/DDBJ databases">
        <authorList>
            <person name="Kim H.J."/>
            <person name="Triplett B.A."/>
        </authorList>
    </citation>
    <scope>NUCLEOTIDE SEQUENCE [LARGE SCALE GENOMIC DNA]</scope>
    <source>
        <strain evidence="5 6">B29T1</strain>
    </source>
</reference>
<dbReference type="SMART" id="SM00559">
    <property type="entry name" value="Ku78"/>
    <property type="match status" value="1"/>
</dbReference>
<feature type="region of interest" description="Disordered" evidence="3">
    <location>
        <begin position="229"/>
        <end position="253"/>
    </location>
</feature>
<dbReference type="PANTHER" id="PTHR41251:SF1">
    <property type="entry name" value="NON-HOMOLOGOUS END JOINING PROTEIN KU"/>
    <property type="match status" value="1"/>
</dbReference>
<dbReference type="CDD" id="cd00789">
    <property type="entry name" value="KU_like"/>
    <property type="match status" value="1"/>
</dbReference>
<evidence type="ECO:0000313" key="5">
    <source>
        <dbReference type="EMBL" id="SNB72430.1"/>
    </source>
</evidence>
<dbReference type="HAMAP" id="MF_01875">
    <property type="entry name" value="Prokaryotic_Ku"/>
    <property type="match status" value="1"/>
</dbReference>
<protein>
    <recommendedName>
        <fullName evidence="2">Non-homologous end joining protein Ku</fullName>
    </recommendedName>
</protein>
<gene>
    <name evidence="2" type="primary">ku</name>
    <name evidence="5" type="ORF">SAMN07250955_10996</name>
</gene>
<dbReference type="InterPro" id="IPR016194">
    <property type="entry name" value="SPOC-like_C_dom_sf"/>
</dbReference>
<accession>A0A212RJC4</accession>
<keyword evidence="2" id="KW-0227">DNA damage</keyword>
<dbReference type="InterPro" id="IPR009187">
    <property type="entry name" value="Prok_Ku"/>
</dbReference>
<name>A0A212RJC4_9PROT</name>
<keyword evidence="2" id="KW-0233">DNA recombination</keyword>